<feature type="domain" description="BTB" evidence="3">
    <location>
        <begin position="29"/>
        <end position="100"/>
    </location>
</feature>
<evidence type="ECO:0000259" key="3">
    <source>
        <dbReference type="PROSITE" id="PS50097"/>
    </source>
</evidence>
<keyword evidence="5" id="KW-1185">Reference proteome</keyword>
<dbReference type="InterPro" id="IPR011705">
    <property type="entry name" value="BACK"/>
</dbReference>
<feature type="non-terminal residue" evidence="4">
    <location>
        <position position="493"/>
    </location>
</feature>
<dbReference type="OrthoDB" id="191037at2759"/>
<accession>A0A812TPT3</accession>
<protein>
    <submittedName>
        <fullName evidence="4">KLHL12 protein</fullName>
    </submittedName>
</protein>
<proteinExistence type="predicted"/>
<reference evidence="4" key="1">
    <citation type="submission" date="2021-02" db="EMBL/GenBank/DDBJ databases">
        <authorList>
            <person name="Dougan E. K."/>
            <person name="Rhodes N."/>
            <person name="Thang M."/>
            <person name="Chan C."/>
        </authorList>
    </citation>
    <scope>NUCLEOTIDE SEQUENCE</scope>
</reference>
<dbReference type="Pfam" id="PF00651">
    <property type="entry name" value="BTB"/>
    <property type="match status" value="1"/>
</dbReference>
<name>A0A812TPT3_SYMPI</name>
<evidence type="ECO:0000256" key="1">
    <source>
        <dbReference type="ARBA" id="ARBA00022441"/>
    </source>
</evidence>
<dbReference type="PANTHER" id="PTHR24412:SF489">
    <property type="entry name" value="RING FINGER DOMAIN AND KELCH REPEAT-CONTAINING PROTEIN DDB_G0271372"/>
    <property type="match status" value="1"/>
</dbReference>
<dbReference type="AlphaFoldDB" id="A0A812TPT3"/>
<dbReference type="CDD" id="cd18186">
    <property type="entry name" value="BTB_POZ_ZBTB_KLHL-like"/>
    <property type="match status" value="1"/>
</dbReference>
<evidence type="ECO:0000313" key="4">
    <source>
        <dbReference type="EMBL" id="CAE7534950.1"/>
    </source>
</evidence>
<evidence type="ECO:0000313" key="5">
    <source>
        <dbReference type="Proteomes" id="UP000649617"/>
    </source>
</evidence>
<dbReference type="Pfam" id="PF07707">
    <property type="entry name" value="BACK"/>
    <property type="match status" value="1"/>
</dbReference>
<dbReference type="EMBL" id="CAJNIZ010032124">
    <property type="protein sequence ID" value="CAE7534950.1"/>
    <property type="molecule type" value="Genomic_DNA"/>
</dbReference>
<dbReference type="PROSITE" id="PS50097">
    <property type="entry name" value="BTB"/>
    <property type="match status" value="1"/>
</dbReference>
<dbReference type="Gene3D" id="3.30.710.10">
    <property type="entry name" value="Potassium Channel Kv1.1, Chain A"/>
    <property type="match status" value="1"/>
</dbReference>
<dbReference type="InterPro" id="IPR000210">
    <property type="entry name" value="BTB/POZ_dom"/>
</dbReference>
<gene>
    <name evidence="4" type="primary">KLHL12</name>
    <name evidence="4" type="ORF">SPIL2461_LOCUS14123</name>
</gene>
<dbReference type="SUPFAM" id="SSF54695">
    <property type="entry name" value="POZ domain"/>
    <property type="match status" value="1"/>
</dbReference>
<keyword evidence="1" id="KW-0880">Kelch repeat</keyword>
<evidence type="ECO:0000256" key="2">
    <source>
        <dbReference type="ARBA" id="ARBA00022737"/>
    </source>
</evidence>
<dbReference type="Gene3D" id="2.120.10.30">
    <property type="entry name" value="TolB, C-terminal domain"/>
    <property type="match status" value="1"/>
</dbReference>
<organism evidence="4 5">
    <name type="scientific">Symbiodinium pilosum</name>
    <name type="common">Dinoflagellate</name>
    <dbReference type="NCBI Taxonomy" id="2952"/>
    <lineage>
        <taxon>Eukaryota</taxon>
        <taxon>Sar</taxon>
        <taxon>Alveolata</taxon>
        <taxon>Dinophyceae</taxon>
        <taxon>Suessiales</taxon>
        <taxon>Symbiodiniaceae</taxon>
        <taxon>Symbiodinium</taxon>
    </lineage>
</organism>
<dbReference type="InterPro" id="IPR011333">
    <property type="entry name" value="SKP1/BTB/POZ_sf"/>
</dbReference>
<sequence>MKIQQSEPAQHDSSMVQRMRKFWKQDHLCDVTLKSREGSEHRCHRVWLAAASKSLEALLCGPFQELDHISQGKPIEFAASAGVVTALLDHIYGGEPEITTEEAMELLRLAGAYELSNLSSCIEACLCNVMDGVTALRLLKQLPSLVLPAVVEACEVHIAQDFSRFATHADFVHLTALQVAQILQREDLHVNREEAVLQGLVCWMNASKDDRKGGYKVSPAVDSAKFSWHSGAFLLVDESRHQVLRGKPGEHVFQAIAGRAVPVDGANDLERKLHAVAVSPQGVVFVAECDGSERRLFRFEGLSGEVLLQTPGLLDVCCSPNGIVYVLDDDGRRVQQLEGSSLKQVVAAKDDSKDEGFDAHYMYVSEQEVIYLTDFWSSRVLKISPGSSRPAVIADLSTDPVDETCLGGLCVTEDETVYVADSATNQVYVVNSGDTAGSTLDLDYADDGPAVDVQVYEGSLYVLHSSRFGVEAPENPSGGVYRYILPARLDFDS</sequence>
<keyword evidence="2" id="KW-0677">Repeat</keyword>
<dbReference type="Gene3D" id="1.25.40.420">
    <property type="match status" value="1"/>
</dbReference>
<dbReference type="InterPro" id="IPR011042">
    <property type="entry name" value="6-blade_b-propeller_TolB-like"/>
</dbReference>
<dbReference type="SMART" id="SM00225">
    <property type="entry name" value="BTB"/>
    <property type="match status" value="1"/>
</dbReference>
<dbReference type="PANTHER" id="PTHR24412">
    <property type="entry name" value="KELCH PROTEIN"/>
    <property type="match status" value="1"/>
</dbReference>
<dbReference type="SUPFAM" id="SSF63829">
    <property type="entry name" value="Calcium-dependent phosphotriesterase"/>
    <property type="match status" value="1"/>
</dbReference>
<dbReference type="Proteomes" id="UP000649617">
    <property type="component" value="Unassembled WGS sequence"/>
</dbReference>
<comment type="caution">
    <text evidence="4">The sequence shown here is derived from an EMBL/GenBank/DDBJ whole genome shotgun (WGS) entry which is preliminary data.</text>
</comment>